<gene>
    <name evidence="5" type="ORF">E6W99_02125</name>
</gene>
<dbReference type="GO" id="GO:0016020">
    <property type="term" value="C:membrane"/>
    <property type="evidence" value="ECO:0007669"/>
    <property type="project" value="UniProtKB-SubCell"/>
</dbReference>
<dbReference type="Proteomes" id="UP000310334">
    <property type="component" value="Unassembled WGS sequence"/>
</dbReference>
<dbReference type="EMBL" id="SSNT01000001">
    <property type="protein sequence ID" value="THF83186.1"/>
    <property type="molecule type" value="Genomic_DNA"/>
</dbReference>
<evidence type="ECO:0000256" key="4">
    <source>
        <dbReference type="ARBA" id="ARBA00023136"/>
    </source>
</evidence>
<dbReference type="AlphaFoldDB" id="A0A4S4C5T2"/>
<protein>
    <submittedName>
        <fullName evidence="5">YIP1 family protein</fullName>
    </submittedName>
</protein>
<dbReference type="Pfam" id="PF04893">
    <property type="entry name" value="Yip1"/>
    <property type="match status" value="1"/>
</dbReference>
<comment type="caution">
    <text evidence="5">The sequence shown here is derived from an EMBL/GenBank/DDBJ whole genome shotgun (WGS) entry which is preliminary data.</text>
</comment>
<evidence type="ECO:0000313" key="6">
    <source>
        <dbReference type="Proteomes" id="UP000310334"/>
    </source>
</evidence>
<dbReference type="InterPro" id="IPR006977">
    <property type="entry name" value="Yip1_dom"/>
</dbReference>
<keyword evidence="6" id="KW-1185">Reference proteome</keyword>
<sequence>MEQETVQIKKPSLFGMIFSPGEQFERIREKPVIWFPLILLTIVMTVVSLMSAFNIDYSALPGMEMTAEDAEIAKTFGVVGAAITGFFAAPIGYLFFALIFWGITKIAKSDATYKQMLSMTIFSSFIVTIGQLLNQLIIMAIDGDPFMITTSLNSFIGETGVLGAILNSIEVFNIWYYFLLAIGLNKVAKLSKTTAIIITIVFFVLGLIIAAVSGAMEGLTQIQ</sequence>
<organism evidence="5 6">
    <name type="scientific">Metabacillus sediminilitoris</name>
    <dbReference type="NCBI Taxonomy" id="2567941"/>
    <lineage>
        <taxon>Bacteria</taxon>
        <taxon>Bacillati</taxon>
        <taxon>Bacillota</taxon>
        <taxon>Bacilli</taxon>
        <taxon>Bacillales</taxon>
        <taxon>Bacillaceae</taxon>
        <taxon>Metabacillus</taxon>
    </lineage>
</organism>
<name>A0A4S4C5T2_9BACI</name>
<comment type="subcellular location">
    <subcellularLocation>
        <location evidence="1">Membrane</location>
        <topology evidence="1">Multi-pass membrane protein</topology>
    </subcellularLocation>
</comment>
<evidence type="ECO:0000256" key="2">
    <source>
        <dbReference type="ARBA" id="ARBA00022692"/>
    </source>
</evidence>
<keyword evidence="4" id="KW-0472">Membrane</keyword>
<dbReference type="RefSeq" id="WP_136351425.1">
    <property type="nucleotide sequence ID" value="NZ_CP046266.1"/>
</dbReference>
<evidence type="ECO:0000256" key="1">
    <source>
        <dbReference type="ARBA" id="ARBA00004141"/>
    </source>
</evidence>
<dbReference type="OrthoDB" id="2940219at2"/>
<evidence type="ECO:0000313" key="5">
    <source>
        <dbReference type="EMBL" id="THF83186.1"/>
    </source>
</evidence>
<accession>A0A4S4C5T2</accession>
<reference evidence="5 6" key="1">
    <citation type="submission" date="2019-04" db="EMBL/GenBank/DDBJ databases">
        <title>Bacillus sediminilitoris sp. nov., isolated from a tidal flat sediment on the East China Sea.</title>
        <authorList>
            <person name="Wei Y."/>
            <person name="Mao H."/>
            <person name="Fang J."/>
        </authorList>
    </citation>
    <scope>NUCLEOTIDE SEQUENCE [LARGE SCALE GENOMIC DNA]</scope>
    <source>
        <strain evidence="5 6">DSL-17</strain>
    </source>
</reference>
<keyword evidence="3" id="KW-1133">Transmembrane helix</keyword>
<evidence type="ECO:0000256" key="3">
    <source>
        <dbReference type="ARBA" id="ARBA00022989"/>
    </source>
</evidence>
<proteinExistence type="predicted"/>
<keyword evidence="2" id="KW-0812">Transmembrane</keyword>